<name>A0ABU4Z0Z2_9HYPH</name>
<sequence length="242" mass="25587">MKIVPMSMAAMAIVLAAGRAFAADPIALEAAPAPPPAEESFSWTGPYFGGFGSFAVGDMKLDSRQIFADGNPPPINGAFEISASGFLGGVQAGYDWQFADRWVIGAVADIAASSYGASVTASVDGTEIFNGEVDVKYLGTVRARLGQAWDRTLLYGHGGFAFGKTEQTLTVGGTTVFNEEQTRAGWTAGAGIEHAITDRLSFGTEYAYVDLGSKQILDNGEGLTIKDDVAFHTLKAFVNFRF</sequence>
<dbReference type="Proteomes" id="UP001271249">
    <property type="component" value="Unassembled WGS sequence"/>
</dbReference>
<dbReference type="EMBL" id="JAVIJC010000007">
    <property type="protein sequence ID" value="MDX8491739.1"/>
    <property type="molecule type" value="Genomic_DNA"/>
</dbReference>
<dbReference type="Pfam" id="PF13505">
    <property type="entry name" value="OMP_b-brl"/>
    <property type="match status" value="1"/>
</dbReference>
<evidence type="ECO:0000313" key="8">
    <source>
        <dbReference type="EMBL" id="MDX8491739.1"/>
    </source>
</evidence>
<dbReference type="InterPro" id="IPR006315">
    <property type="entry name" value="OM_autotransptr_brl_dom"/>
</dbReference>
<evidence type="ECO:0000256" key="2">
    <source>
        <dbReference type="ARBA" id="ARBA00022729"/>
    </source>
</evidence>
<evidence type="ECO:0000259" key="7">
    <source>
        <dbReference type="Pfam" id="PF13505"/>
    </source>
</evidence>
<comment type="subcellular location">
    <subcellularLocation>
        <location evidence="1">Cell outer membrane</location>
    </subcellularLocation>
</comment>
<gene>
    <name evidence="8" type="ORF">RFN29_09120</name>
</gene>
<dbReference type="RefSeq" id="WP_320225771.1">
    <property type="nucleotide sequence ID" value="NZ_JAVIJB010000005.1"/>
</dbReference>
<comment type="caution">
    <text evidence="8">The sequence shown here is derived from an EMBL/GenBank/DDBJ whole genome shotgun (WGS) entry which is preliminary data.</text>
</comment>
<keyword evidence="2 6" id="KW-0732">Signal</keyword>
<dbReference type="InterPro" id="IPR051692">
    <property type="entry name" value="OMP-like"/>
</dbReference>
<feature type="signal peptide" evidence="6">
    <location>
        <begin position="1"/>
        <end position="22"/>
    </location>
</feature>
<feature type="chain" id="PRO_5045529571" evidence="6">
    <location>
        <begin position="23"/>
        <end position="242"/>
    </location>
</feature>
<organism evidence="8 9">
    <name type="scientific">Mesorhizobium captivum</name>
    <dbReference type="NCBI Taxonomy" id="3072319"/>
    <lineage>
        <taxon>Bacteria</taxon>
        <taxon>Pseudomonadati</taxon>
        <taxon>Pseudomonadota</taxon>
        <taxon>Alphaproteobacteria</taxon>
        <taxon>Hyphomicrobiales</taxon>
        <taxon>Phyllobacteriaceae</taxon>
        <taxon>Mesorhizobium</taxon>
    </lineage>
</organism>
<evidence type="ECO:0000256" key="5">
    <source>
        <dbReference type="ARBA" id="ARBA00038306"/>
    </source>
</evidence>
<evidence type="ECO:0000313" key="9">
    <source>
        <dbReference type="Proteomes" id="UP001271249"/>
    </source>
</evidence>
<dbReference type="SUPFAM" id="SSF56925">
    <property type="entry name" value="OMPA-like"/>
    <property type="match status" value="1"/>
</dbReference>
<accession>A0ABU4Z0Z2</accession>
<evidence type="ECO:0000256" key="1">
    <source>
        <dbReference type="ARBA" id="ARBA00004442"/>
    </source>
</evidence>
<evidence type="ECO:0000256" key="6">
    <source>
        <dbReference type="SAM" id="SignalP"/>
    </source>
</evidence>
<keyword evidence="9" id="KW-1185">Reference proteome</keyword>
<feature type="domain" description="Outer membrane protein beta-barrel" evidence="7">
    <location>
        <begin position="29"/>
        <end position="242"/>
    </location>
</feature>
<evidence type="ECO:0000256" key="4">
    <source>
        <dbReference type="ARBA" id="ARBA00023237"/>
    </source>
</evidence>
<dbReference type="PANTHER" id="PTHR34001">
    <property type="entry name" value="BLL7405 PROTEIN"/>
    <property type="match status" value="1"/>
</dbReference>
<dbReference type="InterPro" id="IPR011250">
    <property type="entry name" value="OMP/PagP_B-barrel"/>
</dbReference>
<comment type="similarity">
    <text evidence="5">Belongs to the Omp25/RopB family.</text>
</comment>
<keyword evidence="4" id="KW-0998">Cell outer membrane</keyword>
<protein>
    <submittedName>
        <fullName evidence="8">Outer membrane beta-barrel protein</fullName>
    </submittedName>
</protein>
<reference evidence="8 9" key="1">
    <citation type="submission" date="2023-08" db="EMBL/GenBank/DDBJ databases">
        <title>Implementing the SeqCode for naming new Mesorhizobium species isolated from Vachellia karroo root nodules.</title>
        <authorList>
            <person name="Van Lill M."/>
        </authorList>
    </citation>
    <scope>NUCLEOTIDE SEQUENCE [LARGE SCALE GENOMIC DNA]</scope>
    <source>
        <strain evidence="8 9">VK22B</strain>
    </source>
</reference>
<dbReference type="Gene3D" id="2.40.160.20">
    <property type="match status" value="1"/>
</dbReference>
<evidence type="ECO:0000256" key="3">
    <source>
        <dbReference type="ARBA" id="ARBA00023136"/>
    </source>
</evidence>
<dbReference type="InterPro" id="IPR027385">
    <property type="entry name" value="Beta-barrel_OMP"/>
</dbReference>
<proteinExistence type="inferred from homology"/>
<dbReference type="PANTHER" id="PTHR34001:SF3">
    <property type="entry name" value="BLL7405 PROTEIN"/>
    <property type="match status" value="1"/>
</dbReference>
<keyword evidence="3" id="KW-0472">Membrane</keyword>
<dbReference type="NCBIfam" id="TIGR01414">
    <property type="entry name" value="autotrans_barl"/>
    <property type="match status" value="1"/>
</dbReference>